<reference evidence="1 2" key="1">
    <citation type="submission" date="2018-06" db="EMBL/GenBank/DDBJ databases">
        <authorList>
            <consortium name="Pathogen Informatics"/>
            <person name="Doyle S."/>
        </authorList>
    </citation>
    <scope>NUCLEOTIDE SEQUENCE [LARGE SCALE GENOMIC DNA]</scope>
    <source>
        <strain evidence="1 2">NCTC11296</strain>
    </source>
</reference>
<evidence type="ECO:0000313" key="2">
    <source>
        <dbReference type="Proteomes" id="UP000254465"/>
    </source>
</evidence>
<proteinExistence type="predicted"/>
<dbReference type="Proteomes" id="UP000254465">
    <property type="component" value="Unassembled WGS sequence"/>
</dbReference>
<protein>
    <submittedName>
        <fullName evidence="1">Uncharacterized protein</fullName>
    </submittedName>
</protein>
<sequence length="46" mass="5465">MSASMRFPNYQNRFSRGWRMSNNAKQNKSINGGRTAAQQFYLLWSY</sequence>
<dbReference type="AlphaFoldDB" id="A0A377I6J9"/>
<evidence type="ECO:0000313" key="1">
    <source>
        <dbReference type="EMBL" id="STO70965.1"/>
    </source>
</evidence>
<accession>A0A377I6J9</accession>
<organism evidence="1 2">
    <name type="scientific">Avibacterium paragallinarum</name>
    <name type="common">Haemophilus gallinarum</name>
    <dbReference type="NCBI Taxonomy" id="728"/>
    <lineage>
        <taxon>Bacteria</taxon>
        <taxon>Pseudomonadati</taxon>
        <taxon>Pseudomonadota</taxon>
        <taxon>Gammaproteobacteria</taxon>
        <taxon>Pasteurellales</taxon>
        <taxon>Pasteurellaceae</taxon>
        <taxon>Avibacterium</taxon>
    </lineage>
</organism>
<dbReference type="EMBL" id="UGHK01000001">
    <property type="protein sequence ID" value="STO70965.1"/>
    <property type="molecule type" value="Genomic_DNA"/>
</dbReference>
<gene>
    <name evidence="1" type="ORF">NCTC11296_00885</name>
</gene>
<name>A0A377I6J9_AVIPA</name>